<dbReference type="AlphaFoldDB" id="A0AAV4UVA0"/>
<dbReference type="InterPro" id="IPR017452">
    <property type="entry name" value="GPCR_Rhodpsn_7TM"/>
</dbReference>
<evidence type="ECO:0000256" key="5">
    <source>
        <dbReference type="ARBA" id="ARBA00023040"/>
    </source>
</evidence>
<dbReference type="Proteomes" id="UP001054837">
    <property type="component" value="Unassembled WGS sequence"/>
</dbReference>
<keyword evidence="13" id="KW-1185">Reference proteome</keyword>
<evidence type="ECO:0000256" key="10">
    <source>
        <dbReference type="SAM" id="Phobius"/>
    </source>
</evidence>
<reference evidence="12 13" key="1">
    <citation type="submission" date="2021-06" db="EMBL/GenBank/DDBJ databases">
        <title>Caerostris darwini draft genome.</title>
        <authorList>
            <person name="Kono N."/>
            <person name="Arakawa K."/>
        </authorList>
    </citation>
    <scope>NUCLEOTIDE SEQUENCE [LARGE SCALE GENOMIC DNA]</scope>
</reference>
<dbReference type="PROSITE" id="PS00237">
    <property type="entry name" value="G_PROTEIN_RECEP_F1_1"/>
    <property type="match status" value="1"/>
</dbReference>
<feature type="transmembrane region" description="Helical" evidence="10">
    <location>
        <begin position="42"/>
        <end position="61"/>
    </location>
</feature>
<keyword evidence="5 9" id="KW-0297">G-protein coupled receptor</keyword>
<keyword evidence="3 9" id="KW-0812">Transmembrane</keyword>
<dbReference type="PROSITE" id="PS50262">
    <property type="entry name" value="G_PROTEIN_RECEP_F1_2"/>
    <property type="match status" value="1"/>
</dbReference>
<dbReference type="InterPro" id="IPR000276">
    <property type="entry name" value="GPCR_Rhodpsn"/>
</dbReference>
<keyword evidence="6 10" id="KW-0472">Membrane</keyword>
<keyword evidence="4 10" id="KW-1133">Transmembrane helix</keyword>
<keyword evidence="7 9" id="KW-0675">Receptor</keyword>
<evidence type="ECO:0000313" key="13">
    <source>
        <dbReference type="Proteomes" id="UP001054837"/>
    </source>
</evidence>
<sequence length="71" mass="7897">MSSFSMSCLTASVLTLSAISCDRFIAIIFPLHVRITKQRTSVVISAIWMVSVAVAIPFLVIRKYNSYQVIT</sequence>
<evidence type="ECO:0000256" key="6">
    <source>
        <dbReference type="ARBA" id="ARBA00023136"/>
    </source>
</evidence>
<evidence type="ECO:0000256" key="1">
    <source>
        <dbReference type="ARBA" id="ARBA00004141"/>
    </source>
</evidence>
<evidence type="ECO:0000313" key="12">
    <source>
        <dbReference type="EMBL" id="GIY61578.1"/>
    </source>
</evidence>
<dbReference type="PANTHER" id="PTHR45695">
    <property type="entry name" value="LEUCOKININ RECEPTOR-RELATED"/>
    <property type="match status" value="1"/>
</dbReference>
<evidence type="ECO:0000256" key="9">
    <source>
        <dbReference type="RuleBase" id="RU000688"/>
    </source>
</evidence>
<dbReference type="PRINTS" id="PR00237">
    <property type="entry name" value="GPCRRHODOPSN"/>
</dbReference>
<dbReference type="PANTHER" id="PTHR45695:SF9">
    <property type="entry name" value="LEUCOKININ RECEPTOR"/>
    <property type="match status" value="1"/>
</dbReference>
<evidence type="ECO:0000256" key="8">
    <source>
        <dbReference type="ARBA" id="ARBA00023224"/>
    </source>
</evidence>
<protein>
    <submittedName>
        <fullName evidence="12">G_PROTEIN_RECEP_F1_2 domain-containing protein</fullName>
    </submittedName>
</protein>
<organism evidence="12 13">
    <name type="scientific">Caerostris darwini</name>
    <dbReference type="NCBI Taxonomy" id="1538125"/>
    <lineage>
        <taxon>Eukaryota</taxon>
        <taxon>Metazoa</taxon>
        <taxon>Ecdysozoa</taxon>
        <taxon>Arthropoda</taxon>
        <taxon>Chelicerata</taxon>
        <taxon>Arachnida</taxon>
        <taxon>Araneae</taxon>
        <taxon>Araneomorphae</taxon>
        <taxon>Entelegynae</taxon>
        <taxon>Araneoidea</taxon>
        <taxon>Araneidae</taxon>
        <taxon>Caerostris</taxon>
    </lineage>
</organism>
<evidence type="ECO:0000256" key="4">
    <source>
        <dbReference type="ARBA" id="ARBA00022989"/>
    </source>
</evidence>
<evidence type="ECO:0000256" key="3">
    <source>
        <dbReference type="ARBA" id="ARBA00022692"/>
    </source>
</evidence>
<dbReference type="EMBL" id="BPLQ01011957">
    <property type="protein sequence ID" value="GIY61578.1"/>
    <property type="molecule type" value="Genomic_DNA"/>
</dbReference>
<comment type="caution">
    <text evidence="12">The sequence shown here is derived from an EMBL/GenBank/DDBJ whole genome shotgun (WGS) entry which is preliminary data.</text>
</comment>
<dbReference type="Gene3D" id="1.20.1070.10">
    <property type="entry name" value="Rhodopsin 7-helix transmembrane proteins"/>
    <property type="match status" value="1"/>
</dbReference>
<keyword evidence="8 9" id="KW-0807">Transducer</keyword>
<proteinExistence type="inferred from homology"/>
<evidence type="ECO:0000256" key="2">
    <source>
        <dbReference type="ARBA" id="ARBA00010663"/>
    </source>
</evidence>
<evidence type="ECO:0000259" key="11">
    <source>
        <dbReference type="PROSITE" id="PS50262"/>
    </source>
</evidence>
<dbReference type="GO" id="GO:0005886">
    <property type="term" value="C:plasma membrane"/>
    <property type="evidence" value="ECO:0007669"/>
    <property type="project" value="TreeGrafter"/>
</dbReference>
<dbReference type="Pfam" id="PF00001">
    <property type="entry name" value="7tm_1"/>
    <property type="match status" value="1"/>
</dbReference>
<evidence type="ECO:0000256" key="7">
    <source>
        <dbReference type="ARBA" id="ARBA00023170"/>
    </source>
</evidence>
<gene>
    <name evidence="12" type="primary">AVEN_225425_1</name>
    <name evidence="12" type="ORF">CDAR_238661</name>
</gene>
<accession>A0AAV4UVA0</accession>
<dbReference type="SUPFAM" id="SSF81321">
    <property type="entry name" value="Family A G protein-coupled receptor-like"/>
    <property type="match status" value="1"/>
</dbReference>
<dbReference type="GO" id="GO:0004930">
    <property type="term" value="F:G protein-coupled receptor activity"/>
    <property type="evidence" value="ECO:0007669"/>
    <property type="project" value="UniProtKB-KW"/>
</dbReference>
<comment type="subcellular location">
    <subcellularLocation>
        <location evidence="1">Membrane</location>
        <topology evidence="1">Multi-pass membrane protein</topology>
    </subcellularLocation>
</comment>
<name>A0AAV4UVA0_9ARAC</name>
<feature type="domain" description="G-protein coupled receptors family 1 profile" evidence="11">
    <location>
        <begin position="1"/>
        <end position="71"/>
    </location>
</feature>
<comment type="similarity">
    <text evidence="2 9">Belongs to the G-protein coupled receptor 1 family.</text>
</comment>